<comment type="similarity">
    <text evidence="2">Belongs to the IL-17 family.</text>
</comment>
<comment type="caution">
    <text evidence="6">The sequence shown here is derived from an EMBL/GenBank/DDBJ whole genome shotgun (WGS) entry which is preliminary data.</text>
</comment>
<accession>A0A553QPR0</accession>
<dbReference type="Pfam" id="PF06083">
    <property type="entry name" value="IL17"/>
    <property type="match status" value="1"/>
</dbReference>
<dbReference type="PRINTS" id="PR01932">
    <property type="entry name" value="INTRLEUKIN17"/>
</dbReference>
<dbReference type="GO" id="GO:0005125">
    <property type="term" value="F:cytokine activity"/>
    <property type="evidence" value="ECO:0007669"/>
    <property type="project" value="UniProtKB-KW"/>
</dbReference>
<evidence type="ECO:0000313" key="6">
    <source>
        <dbReference type="EMBL" id="TRY91969.1"/>
    </source>
</evidence>
<reference evidence="6 7" key="1">
    <citation type="journal article" date="2019" name="Sci. Data">
        <title>Hybrid genome assembly and annotation of Danionella translucida.</title>
        <authorList>
            <person name="Kadobianskyi M."/>
            <person name="Schulze L."/>
            <person name="Schuelke M."/>
            <person name="Judkewitz B."/>
        </authorList>
    </citation>
    <scope>NUCLEOTIDE SEQUENCE [LARGE SCALE GENOMIC DNA]</scope>
    <source>
        <strain evidence="6 7">Bolton</strain>
    </source>
</reference>
<sequence>MSPVAKPEHLLVFFTLISALLSFGADGATLKLLRKKRNSHHRVSEETEPSSYRLILDNEFKTSDNSIQPINNDSISPWTYTYSHDDNLYPPSIAEAKCSLTGCLMDGEEDLDYQSKPIYTQIMVLRRIQRDSRSTYSFRLEHKVIAVGCTCVRHHVVQM</sequence>
<name>A0A553QPR0_9TELE</name>
<keyword evidence="7" id="KW-1185">Reference proteome</keyword>
<dbReference type="Gene3D" id="2.10.90.10">
    <property type="entry name" value="Cystine-knot cytokines"/>
    <property type="match status" value="1"/>
</dbReference>
<dbReference type="SUPFAM" id="SSF57501">
    <property type="entry name" value="Cystine-knot cytokines"/>
    <property type="match status" value="1"/>
</dbReference>
<evidence type="ECO:0000256" key="2">
    <source>
        <dbReference type="ARBA" id="ARBA00007236"/>
    </source>
</evidence>
<evidence type="ECO:0000313" key="7">
    <source>
        <dbReference type="Proteomes" id="UP000316079"/>
    </source>
</evidence>
<evidence type="ECO:0000256" key="4">
    <source>
        <dbReference type="ARBA" id="ARBA00022525"/>
    </source>
</evidence>
<evidence type="ECO:0000256" key="5">
    <source>
        <dbReference type="ARBA" id="ARBA00022729"/>
    </source>
</evidence>
<organism evidence="6 7">
    <name type="scientific">Danionella cerebrum</name>
    <dbReference type="NCBI Taxonomy" id="2873325"/>
    <lineage>
        <taxon>Eukaryota</taxon>
        <taxon>Metazoa</taxon>
        <taxon>Chordata</taxon>
        <taxon>Craniata</taxon>
        <taxon>Vertebrata</taxon>
        <taxon>Euteleostomi</taxon>
        <taxon>Actinopterygii</taxon>
        <taxon>Neopterygii</taxon>
        <taxon>Teleostei</taxon>
        <taxon>Ostariophysi</taxon>
        <taxon>Cypriniformes</taxon>
        <taxon>Danionidae</taxon>
        <taxon>Danioninae</taxon>
        <taxon>Danionella</taxon>
    </lineage>
</organism>
<keyword evidence="4" id="KW-0964">Secreted</keyword>
<dbReference type="EMBL" id="SRMA01025695">
    <property type="protein sequence ID" value="TRY91969.1"/>
    <property type="molecule type" value="Genomic_DNA"/>
</dbReference>
<proteinExistence type="inferred from homology"/>
<gene>
    <name evidence="6" type="ORF">DNTS_009570</name>
</gene>
<dbReference type="GO" id="GO:0006954">
    <property type="term" value="P:inflammatory response"/>
    <property type="evidence" value="ECO:0007669"/>
    <property type="project" value="InterPro"/>
</dbReference>
<evidence type="ECO:0000256" key="3">
    <source>
        <dbReference type="ARBA" id="ARBA00022514"/>
    </source>
</evidence>
<keyword evidence="5" id="KW-0732">Signal</keyword>
<dbReference type="STRING" id="623744.A0A553QPR0"/>
<keyword evidence="3" id="KW-0202">Cytokine</keyword>
<dbReference type="AlphaFoldDB" id="A0A553QPR0"/>
<dbReference type="InterPro" id="IPR010345">
    <property type="entry name" value="IL-17_fam"/>
</dbReference>
<protein>
    <submittedName>
        <fullName evidence="6">Uncharacterized protein</fullName>
    </submittedName>
</protein>
<dbReference type="InterPro" id="IPR020440">
    <property type="entry name" value="IL-17_chr"/>
</dbReference>
<evidence type="ECO:0000256" key="1">
    <source>
        <dbReference type="ARBA" id="ARBA00004613"/>
    </source>
</evidence>
<dbReference type="OrthoDB" id="6093351at2759"/>
<dbReference type="InterPro" id="IPR029034">
    <property type="entry name" value="Cystine-knot_cytokine"/>
</dbReference>
<dbReference type="Proteomes" id="UP000316079">
    <property type="component" value="Unassembled WGS sequence"/>
</dbReference>
<comment type="subcellular location">
    <subcellularLocation>
        <location evidence="1">Secreted</location>
    </subcellularLocation>
</comment>
<dbReference type="GO" id="GO:0005615">
    <property type="term" value="C:extracellular space"/>
    <property type="evidence" value="ECO:0007669"/>
    <property type="project" value="UniProtKB-KW"/>
</dbReference>